<keyword evidence="2" id="KW-0813">Transport</keyword>
<evidence type="ECO:0000256" key="4">
    <source>
        <dbReference type="ARBA" id="ARBA00022692"/>
    </source>
</evidence>
<evidence type="ECO:0000259" key="8">
    <source>
        <dbReference type="Pfam" id="PF07715"/>
    </source>
</evidence>
<dbReference type="Gene3D" id="2.60.40.1120">
    <property type="entry name" value="Carboxypeptidase-like, regulatory domain"/>
    <property type="match status" value="1"/>
</dbReference>
<dbReference type="Gene3D" id="3.55.50.30">
    <property type="match status" value="1"/>
</dbReference>
<dbReference type="InterPro" id="IPR008969">
    <property type="entry name" value="CarboxyPept-like_regulatory"/>
</dbReference>
<name>A0A5C6RKA3_9BACT</name>
<protein>
    <recommendedName>
        <fullName evidence="8">TonB-dependent receptor plug domain-containing protein</fullName>
    </recommendedName>
</protein>
<evidence type="ECO:0000256" key="7">
    <source>
        <dbReference type="ARBA" id="ARBA00023237"/>
    </source>
</evidence>
<dbReference type="EMBL" id="VOOR01000023">
    <property type="protein sequence ID" value="TXB62821.1"/>
    <property type="molecule type" value="Genomic_DNA"/>
</dbReference>
<dbReference type="InterPro" id="IPR012910">
    <property type="entry name" value="Plug_dom"/>
</dbReference>
<dbReference type="GO" id="GO:0015344">
    <property type="term" value="F:siderophore uptake transmembrane transporter activity"/>
    <property type="evidence" value="ECO:0007669"/>
    <property type="project" value="TreeGrafter"/>
</dbReference>
<dbReference type="InterPro" id="IPR039426">
    <property type="entry name" value="TonB-dep_rcpt-like"/>
</dbReference>
<keyword evidence="10" id="KW-1185">Reference proteome</keyword>
<evidence type="ECO:0000313" key="9">
    <source>
        <dbReference type="EMBL" id="TXB62821.1"/>
    </source>
</evidence>
<dbReference type="Gene3D" id="2.40.170.20">
    <property type="entry name" value="TonB-dependent receptor, beta-barrel domain"/>
    <property type="match status" value="1"/>
</dbReference>
<accession>A0A5C6RKA3</accession>
<evidence type="ECO:0000256" key="2">
    <source>
        <dbReference type="ARBA" id="ARBA00022448"/>
    </source>
</evidence>
<evidence type="ECO:0000256" key="5">
    <source>
        <dbReference type="ARBA" id="ARBA00022729"/>
    </source>
</evidence>
<keyword evidence="3" id="KW-1134">Transmembrane beta strand</keyword>
<dbReference type="GO" id="GO:0009279">
    <property type="term" value="C:cell outer membrane"/>
    <property type="evidence" value="ECO:0007669"/>
    <property type="project" value="UniProtKB-SubCell"/>
</dbReference>
<dbReference type="RefSeq" id="WP_147167807.1">
    <property type="nucleotide sequence ID" value="NZ_VOOR01000023.1"/>
</dbReference>
<dbReference type="AlphaFoldDB" id="A0A5C6RKA3"/>
<sequence length="888" mass="98998">MQRLLLTLTILAFSWSYVQSQALLQQKVAYEGEGVTLQEALNTMGRENGIRFAFSEGLIAEERMDVAFDSLPLADALPILLQGTPLSFKAVGGQVVIYLPAASRFSISGVLRDARNGEPLIGANVLEQRSGLGTSTNEYGFFSLSLPYGAVELLCSYVGYQAEERAFALQKDTRMDMALKPELTLSEVEVIGQRSLSAVLSSQEADGSGKVLSAQRVQQLPALAGESDVVRALHLLPGVQTGTDGIGGMHVRGGNDGQNLIMIDGVPVYNISHAAGLFSIFNTNAVRTATLYRGHFPARFGGRLSSVLDIRTKDGNKHEYHAQGDIGLLSARFTAEGPIIKDKSSFIISARKSLINWYLNPLAASLQSTPEERRLSYDFYDLNAKLDLQLSSKDRLYVSVYQGRDHYQNSGLSTDTLSIFDASVSEPAYFISREQFNDRMEWANRVSSLQWTHLFGDRLFTRFTASHSALDLGIGYVDADSLLALSTQSLTDRRVDIGDYQSKIKDFSLRLDADYRVQPGYTMRFGWNLTQHFITPGVLDLQVVEKADTVVNAPRLSGREVAATEYAAYMEHISELGRGFTLNAGLYGALFSVEKQHYASVQPRLSLSWAPSSQFTVRGYGGRMAQFLHLLSNTALGLPASIWVPSTARIRPQQSWHTGAAFHWRFKEGWQLSGDLYYKSMRHLLTYSEGAQLLNDWESNVAFGKGEAYGMELVLEKAKGLTTGWLSYGLAWANRQYDRINNGVAYPYRYDRRHSLKVAAVHRFADWLEASASWSFSTGLAFSLPQGQYTVFVPGVGPVNAVDYGFKNDFRMPYDHRLDLGLNMYIETGRVRHKINLSVYNAYNRSNPLYYDLRVRYVSDGAAIEQQRSFTPVTLIPFMPAFNYAIRF</sequence>
<dbReference type="InterPro" id="IPR037066">
    <property type="entry name" value="Plug_dom_sf"/>
</dbReference>
<dbReference type="Proteomes" id="UP000321580">
    <property type="component" value="Unassembled WGS sequence"/>
</dbReference>
<keyword evidence="5" id="KW-0732">Signal</keyword>
<dbReference type="PANTHER" id="PTHR30069">
    <property type="entry name" value="TONB-DEPENDENT OUTER MEMBRANE RECEPTOR"/>
    <property type="match status" value="1"/>
</dbReference>
<reference evidence="9 10" key="1">
    <citation type="submission" date="2019-08" db="EMBL/GenBank/DDBJ databases">
        <title>Genome of Phaeodactylibacter luteus.</title>
        <authorList>
            <person name="Bowman J.P."/>
        </authorList>
    </citation>
    <scope>NUCLEOTIDE SEQUENCE [LARGE SCALE GENOMIC DNA]</scope>
    <source>
        <strain evidence="9 10">KCTC 42180</strain>
    </source>
</reference>
<dbReference type="GO" id="GO:0044718">
    <property type="term" value="P:siderophore transmembrane transport"/>
    <property type="evidence" value="ECO:0007669"/>
    <property type="project" value="TreeGrafter"/>
</dbReference>
<comment type="caution">
    <text evidence="9">The sequence shown here is derived from an EMBL/GenBank/DDBJ whole genome shotgun (WGS) entry which is preliminary data.</text>
</comment>
<gene>
    <name evidence="9" type="ORF">FRY97_12145</name>
</gene>
<dbReference type="SUPFAM" id="SSF49464">
    <property type="entry name" value="Carboxypeptidase regulatory domain-like"/>
    <property type="match status" value="1"/>
</dbReference>
<comment type="subcellular location">
    <subcellularLocation>
        <location evidence="1">Cell outer membrane</location>
        <topology evidence="1">Multi-pass membrane protein</topology>
    </subcellularLocation>
</comment>
<keyword evidence="4" id="KW-0812">Transmembrane</keyword>
<evidence type="ECO:0000256" key="1">
    <source>
        <dbReference type="ARBA" id="ARBA00004571"/>
    </source>
</evidence>
<organism evidence="9 10">
    <name type="scientific">Phaeodactylibacter luteus</name>
    <dbReference type="NCBI Taxonomy" id="1564516"/>
    <lineage>
        <taxon>Bacteria</taxon>
        <taxon>Pseudomonadati</taxon>
        <taxon>Bacteroidota</taxon>
        <taxon>Saprospiria</taxon>
        <taxon>Saprospirales</taxon>
        <taxon>Haliscomenobacteraceae</taxon>
        <taxon>Phaeodactylibacter</taxon>
    </lineage>
</organism>
<dbReference type="InterPro" id="IPR036942">
    <property type="entry name" value="Beta-barrel_TonB_sf"/>
</dbReference>
<dbReference type="Gene3D" id="2.170.130.10">
    <property type="entry name" value="TonB-dependent receptor, plug domain"/>
    <property type="match status" value="1"/>
</dbReference>
<evidence type="ECO:0000313" key="10">
    <source>
        <dbReference type="Proteomes" id="UP000321580"/>
    </source>
</evidence>
<keyword evidence="6" id="KW-0472">Membrane</keyword>
<evidence type="ECO:0000256" key="3">
    <source>
        <dbReference type="ARBA" id="ARBA00022452"/>
    </source>
</evidence>
<keyword evidence="7" id="KW-0998">Cell outer membrane</keyword>
<dbReference type="OrthoDB" id="9764669at2"/>
<proteinExistence type="predicted"/>
<evidence type="ECO:0000256" key="6">
    <source>
        <dbReference type="ARBA" id="ARBA00023136"/>
    </source>
</evidence>
<dbReference type="Pfam" id="PF13715">
    <property type="entry name" value="CarbopepD_reg_2"/>
    <property type="match status" value="1"/>
</dbReference>
<dbReference type="Pfam" id="PF07715">
    <property type="entry name" value="Plug"/>
    <property type="match status" value="1"/>
</dbReference>
<dbReference type="SUPFAM" id="SSF56935">
    <property type="entry name" value="Porins"/>
    <property type="match status" value="1"/>
</dbReference>
<dbReference type="PANTHER" id="PTHR30069:SF29">
    <property type="entry name" value="HEMOGLOBIN AND HEMOGLOBIN-HAPTOGLOBIN-BINDING PROTEIN 1-RELATED"/>
    <property type="match status" value="1"/>
</dbReference>
<feature type="domain" description="TonB-dependent receptor plug" evidence="8">
    <location>
        <begin position="206"/>
        <end position="303"/>
    </location>
</feature>